<dbReference type="PANTHER" id="PTHR46137:SF4">
    <property type="entry name" value="PROTEIN LEAD-SENSITIVE 1"/>
    <property type="match status" value="1"/>
</dbReference>
<dbReference type="Gene3D" id="3.90.1720.10">
    <property type="entry name" value="endopeptidase domain like (from Nostoc punctiforme)"/>
    <property type="match status" value="1"/>
</dbReference>
<dbReference type="PANTHER" id="PTHR46137">
    <property type="entry name" value="OS05G0310600 PROTEIN"/>
    <property type="match status" value="1"/>
</dbReference>
<evidence type="ECO:0000313" key="2">
    <source>
        <dbReference type="EMBL" id="EXB29191.1"/>
    </source>
</evidence>
<keyword evidence="3" id="KW-1185">Reference proteome</keyword>
<evidence type="ECO:0000313" key="3">
    <source>
        <dbReference type="Proteomes" id="UP000030645"/>
    </source>
</evidence>
<dbReference type="PROSITE" id="PS51934">
    <property type="entry name" value="LRAT"/>
    <property type="match status" value="1"/>
</dbReference>
<dbReference type="Proteomes" id="UP000030645">
    <property type="component" value="Unassembled WGS sequence"/>
</dbReference>
<dbReference type="InterPro" id="IPR007053">
    <property type="entry name" value="LRAT_dom"/>
</dbReference>
<dbReference type="Pfam" id="PF04970">
    <property type="entry name" value="LRAT"/>
    <property type="match status" value="1"/>
</dbReference>
<organism evidence="2 3">
    <name type="scientific">Morus notabilis</name>
    <dbReference type="NCBI Taxonomy" id="981085"/>
    <lineage>
        <taxon>Eukaryota</taxon>
        <taxon>Viridiplantae</taxon>
        <taxon>Streptophyta</taxon>
        <taxon>Embryophyta</taxon>
        <taxon>Tracheophyta</taxon>
        <taxon>Spermatophyta</taxon>
        <taxon>Magnoliopsida</taxon>
        <taxon>eudicotyledons</taxon>
        <taxon>Gunneridae</taxon>
        <taxon>Pentapetalae</taxon>
        <taxon>rosids</taxon>
        <taxon>fabids</taxon>
        <taxon>Rosales</taxon>
        <taxon>Moraceae</taxon>
        <taxon>Moreae</taxon>
        <taxon>Morus</taxon>
    </lineage>
</organism>
<dbReference type="EMBL" id="KE343429">
    <property type="protein sequence ID" value="EXB29191.1"/>
    <property type="molecule type" value="Genomic_DNA"/>
</dbReference>
<evidence type="ECO:0000259" key="1">
    <source>
        <dbReference type="PROSITE" id="PS51934"/>
    </source>
</evidence>
<feature type="domain" description="LRAT" evidence="1">
    <location>
        <begin position="88"/>
        <end position="224"/>
    </location>
</feature>
<name>W9QDG4_9ROSA</name>
<proteinExistence type="predicted"/>
<protein>
    <recommendedName>
        <fullName evidence="1">LRAT domain-containing protein</fullName>
    </recommendedName>
</protein>
<accession>W9QDG4</accession>
<dbReference type="AlphaFoldDB" id="W9QDG4"/>
<gene>
    <name evidence="2" type="ORF">L484_019726</name>
</gene>
<sequence length="270" mass="30355">MDAMVQDLFRSLKHTKTRFSVAIYAAANDIHTATLGHRKTDPRGLFCAHCSAQEARCSASVRCSARASLNRPERSVLCALQRPRGALLRALVRACSFRMWIYVGGDRVVHFKMANLLLVPSNRPRCKNCGYDRRAQLADAVVKTCLDCFLKGDRLFRFEYEVNGLYYMLKNPGSCTTNKCDPADVVINRARNACIKGFGKYDLVENNCESFAFYCKTGTRISHQVLAVKNIAKLVVNGVIIYQVGRLQDDIGIKYIKKDVGETVWAEPEK</sequence>
<reference evidence="3" key="1">
    <citation type="submission" date="2013-01" db="EMBL/GenBank/DDBJ databases">
        <title>Draft Genome Sequence of a Mulberry Tree, Morus notabilis C.K. Schneid.</title>
        <authorList>
            <person name="He N."/>
            <person name="Zhao S."/>
        </authorList>
    </citation>
    <scope>NUCLEOTIDE SEQUENCE</scope>
</reference>